<evidence type="ECO:0000313" key="1">
    <source>
        <dbReference type="EMBL" id="SVA11632.1"/>
    </source>
</evidence>
<dbReference type="EMBL" id="UINC01004081">
    <property type="protein sequence ID" value="SVA11632.1"/>
    <property type="molecule type" value="Genomic_DNA"/>
</dbReference>
<dbReference type="Pfam" id="PF07394">
    <property type="entry name" value="DUF1501"/>
    <property type="match status" value="1"/>
</dbReference>
<accession>A0A381T631</accession>
<sequence>MHPVKEAILTETRRQFFGKVAKGIGGLALSSLINEDSLGAAQGSASLGGLPSLPHFAPKAKRCIYLHMMGGPPQVDLLDYKPQMGDWFDKDLPDSIRQGQRLTTMTSGQSRFPIAPSVFKFNQYGQNGAWVSELLPYTARMVDEIAIVRSMHTEAINHEPAITFIQTGQQISGRPCVGAWFAYGLGSMNRDLPTFVVMNAEQSHPKSNVQAISAKMWSAGFLSPEYAGVGLRPGADPVLYLRNPEGVSRDVRRRMLDGLGEMNRIHHEQIGDPETMARIQQYEMAFRMQMSVTEMADLSSEPESTFKRWGEEAKQPGKFQNATLMARRLIERDVRFVQIYHRGWDFHTDLPEVLPAQAKDVDRAAWALIQDLKERGLFEETLVIWGGEFGRTIYSQGKLTASDYGRDHHPRCFSLWMAGGGVKGGVVHGETDDFSYNITENPVHIRDLQATILHLFGIDHERFTFKHQGLEAKLTGVEEPAHVVQPLLA</sequence>
<reference evidence="1" key="1">
    <citation type="submission" date="2018-05" db="EMBL/GenBank/DDBJ databases">
        <authorList>
            <person name="Lanie J.A."/>
            <person name="Ng W.-L."/>
            <person name="Kazmierczak K.M."/>
            <person name="Andrzejewski T.M."/>
            <person name="Davidsen T.M."/>
            <person name="Wayne K.J."/>
            <person name="Tettelin H."/>
            <person name="Glass J.I."/>
            <person name="Rusch D."/>
            <person name="Podicherti R."/>
            <person name="Tsui H.-C.T."/>
            <person name="Winkler M.E."/>
        </authorList>
    </citation>
    <scope>NUCLEOTIDE SEQUENCE</scope>
</reference>
<name>A0A381T631_9ZZZZ</name>
<dbReference type="PANTHER" id="PTHR43737:SF1">
    <property type="entry name" value="DUF1501 DOMAIN-CONTAINING PROTEIN"/>
    <property type="match status" value="1"/>
</dbReference>
<dbReference type="InterPro" id="IPR010869">
    <property type="entry name" value="DUF1501"/>
</dbReference>
<organism evidence="1">
    <name type="scientific">marine metagenome</name>
    <dbReference type="NCBI Taxonomy" id="408172"/>
    <lineage>
        <taxon>unclassified sequences</taxon>
        <taxon>metagenomes</taxon>
        <taxon>ecological metagenomes</taxon>
    </lineage>
</organism>
<gene>
    <name evidence="1" type="ORF">METZ01_LOCUS64486</name>
</gene>
<dbReference type="SUPFAM" id="SSF53649">
    <property type="entry name" value="Alkaline phosphatase-like"/>
    <property type="match status" value="1"/>
</dbReference>
<dbReference type="InterPro" id="IPR017850">
    <property type="entry name" value="Alkaline_phosphatase_core_sf"/>
</dbReference>
<dbReference type="PANTHER" id="PTHR43737">
    <property type="entry name" value="BLL7424 PROTEIN"/>
    <property type="match status" value="1"/>
</dbReference>
<dbReference type="AlphaFoldDB" id="A0A381T631"/>
<protein>
    <submittedName>
        <fullName evidence="1">Uncharacterized protein</fullName>
    </submittedName>
</protein>
<proteinExistence type="predicted"/>
<dbReference type="Gene3D" id="3.40.720.10">
    <property type="entry name" value="Alkaline Phosphatase, subunit A"/>
    <property type="match status" value="1"/>
</dbReference>